<evidence type="ECO:0000256" key="1">
    <source>
        <dbReference type="SAM" id="Phobius"/>
    </source>
</evidence>
<keyword evidence="3" id="KW-1185">Reference proteome</keyword>
<keyword evidence="1" id="KW-0472">Membrane</keyword>
<organism evidence="2 3">
    <name type="scientific">Musa troglodytarum</name>
    <name type="common">fe'i banana</name>
    <dbReference type="NCBI Taxonomy" id="320322"/>
    <lineage>
        <taxon>Eukaryota</taxon>
        <taxon>Viridiplantae</taxon>
        <taxon>Streptophyta</taxon>
        <taxon>Embryophyta</taxon>
        <taxon>Tracheophyta</taxon>
        <taxon>Spermatophyta</taxon>
        <taxon>Magnoliopsida</taxon>
        <taxon>Liliopsida</taxon>
        <taxon>Zingiberales</taxon>
        <taxon>Musaceae</taxon>
        <taxon>Musa</taxon>
    </lineage>
</organism>
<sequence length="165" mass="19149">MESSAFRRRRRRLRLVRSSRGAENFEWASIPAVTVEHMARTCLPSPGHRGGKRKRKVMMSLAYLTCFFAHNKLVRIMAESVHLKYACLDLGRRTLMFVGSHHWFLFVQFLAIPSLWVVSRSMQEAQQQQQQQDKNTVVVEHLSFHPHFDFKLSSAKLLGRPSLQG</sequence>
<dbReference type="Proteomes" id="UP001055439">
    <property type="component" value="Chromosome 7"/>
</dbReference>
<name>A0A9E7KFX9_9LILI</name>
<keyword evidence="1" id="KW-1133">Transmembrane helix</keyword>
<evidence type="ECO:0000313" key="2">
    <source>
        <dbReference type="EMBL" id="URE14285.1"/>
    </source>
</evidence>
<reference evidence="2" key="1">
    <citation type="submission" date="2022-05" db="EMBL/GenBank/DDBJ databases">
        <title>The Musa troglodytarum L. genome provides insights into the mechanism of non-climacteric behaviour and enrichment of carotenoids.</title>
        <authorList>
            <person name="Wang J."/>
        </authorList>
    </citation>
    <scope>NUCLEOTIDE SEQUENCE</scope>
    <source>
        <tissue evidence="2">Leaf</tissue>
    </source>
</reference>
<dbReference type="EMBL" id="CP097509">
    <property type="protein sequence ID" value="URE14285.1"/>
    <property type="molecule type" value="Genomic_DNA"/>
</dbReference>
<evidence type="ECO:0000313" key="3">
    <source>
        <dbReference type="Proteomes" id="UP001055439"/>
    </source>
</evidence>
<keyword evidence="1" id="KW-0812">Transmembrane</keyword>
<proteinExistence type="predicted"/>
<feature type="transmembrane region" description="Helical" evidence="1">
    <location>
        <begin position="57"/>
        <end position="78"/>
    </location>
</feature>
<dbReference type="AlphaFoldDB" id="A0A9E7KFX9"/>
<protein>
    <submittedName>
        <fullName evidence="2">Uncharacterized protein</fullName>
    </submittedName>
</protein>
<accession>A0A9E7KFX9</accession>
<gene>
    <name evidence="2" type="ORF">MUK42_13413</name>
</gene>
<feature type="transmembrane region" description="Helical" evidence="1">
    <location>
        <begin position="98"/>
        <end position="118"/>
    </location>
</feature>